<dbReference type="SUPFAM" id="SSF47413">
    <property type="entry name" value="lambda repressor-like DNA-binding domains"/>
    <property type="match status" value="1"/>
</dbReference>
<proteinExistence type="predicted"/>
<dbReference type="Proteomes" id="UP001165653">
    <property type="component" value="Unassembled WGS sequence"/>
</dbReference>
<dbReference type="PROSITE" id="PS50943">
    <property type="entry name" value="HTH_CROC1"/>
    <property type="match status" value="1"/>
</dbReference>
<dbReference type="CDD" id="cd00093">
    <property type="entry name" value="HTH_XRE"/>
    <property type="match status" value="1"/>
</dbReference>
<evidence type="ECO:0000313" key="3">
    <source>
        <dbReference type="Proteomes" id="UP001165653"/>
    </source>
</evidence>
<dbReference type="InterPro" id="IPR010982">
    <property type="entry name" value="Lambda_DNA-bd_dom_sf"/>
</dbReference>
<feature type="domain" description="HTH cro/C1-type" evidence="1">
    <location>
        <begin position="20"/>
        <end position="70"/>
    </location>
</feature>
<dbReference type="EMBL" id="JAPDDR010000002">
    <property type="protein sequence ID" value="MCW1913003.1"/>
    <property type="molecule type" value="Genomic_DNA"/>
</dbReference>
<keyword evidence="3" id="KW-1185">Reference proteome</keyword>
<gene>
    <name evidence="2" type="ORF">OJ996_05440</name>
</gene>
<name>A0ABT3FZI5_9BACT</name>
<dbReference type="Gene3D" id="1.10.260.40">
    <property type="entry name" value="lambda repressor-like DNA-binding domains"/>
    <property type="match status" value="1"/>
</dbReference>
<dbReference type="InterPro" id="IPR001387">
    <property type="entry name" value="Cro/C1-type_HTH"/>
</dbReference>
<comment type="caution">
    <text evidence="2">The sequence shown here is derived from an EMBL/GenBank/DDBJ whole genome shotgun (WGS) entry which is preliminary data.</text>
</comment>
<dbReference type="Pfam" id="PF01381">
    <property type="entry name" value="HTH_3"/>
    <property type="match status" value="1"/>
</dbReference>
<dbReference type="RefSeq" id="WP_264511996.1">
    <property type="nucleotide sequence ID" value="NZ_JAPDDR010000002.1"/>
</dbReference>
<accession>A0ABT3FZI5</accession>
<protein>
    <submittedName>
        <fullName evidence="2">Helix-turn-helix domain-containing protein</fullName>
    </submittedName>
</protein>
<sequence>MKAEPVEFGKKLGGVFLAERERKKLSKTRLSEMAGVARAGIVLFERGDRMPSIHICKALADALGVPLSRLVKRAEKLMEELE</sequence>
<evidence type="ECO:0000259" key="1">
    <source>
        <dbReference type="PROSITE" id="PS50943"/>
    </source>
</evidence>
<reference evidence="2" key="1">
    <citation type="submission" date="2022-10" db="EMBL/GenBank/DDBJ databases">
        <title>Luteolibacter sp. GHJ8, whole genome shotgun sequencing project.</title>
        <authorList>
            <person name="Zhao G."/>
            <person name="Shen L."/>
        </authorList>
    </citation>
    <scope>NUCLEOTIDE SEQUENCE</scope>
    <source>
        <strain evidence="2">GHJ8</strain>
    </source>
</reference>
<dbReference type="SMART" id="SM00530">
    <property type="entry name" value="HTH_XRE"/>
    <property type="match status" value="1"/>
</dbReference>
<evidence type="ECO:0000313" key="2">
    <source>
        <dbReference type="EMBL" id="MCW1913003.1"/>
    </source>
</evidence>
<organism evidence="2 3">
    <name type="scientific">Luteolibacter rhizosphaerae</name>
    <dbReference type="NCBI Taxonomy" id="2989719"/>
    <lineage>
        <taxon>Bacteria</taxon>
        <taxon>Pseudomonadati</taxon>
        <taxon>Verrucomicrobiota</taxon>
        <taxon>Verrucomicrobiia</taxon>
        <taxon>Verrucomicrobiales</taxon>
        <taxon>Verrucomicrobiaceae</taxon>
        <taxon>Luteolibacter</taxon>
    </lineage>
</organism>